<feature type="compositionally biased region" description="Low complexity" evidence="4">
    <location>
        <begin position="30"/>
        <end position="42"/>
    </location>
</feature>
<dbReference type="CDD" id="cd18008">
    <property type="entry name" value="DEXDc_SHPRH-like"/>
    <property type="match status" value="1"/>
</dbReference>
<protein>
    <recommendedName>
        <fullName evidence="5">Helicase ATP-binding domain-containing protein</fullName>
    </recommendedName>
</protein>
<evidence type="ECO:0000256" key="3">
    <source>
        <dbReference type="ARBA" id="ARBA00022840"/>
    </source>
</evidence>
<proteinExistence type="predicted"/>
<name>A0A8H4TGB5_9HYPO</name>
<dbReference type="InterPro" id="IPR000330">
    <property type="entry name" value="SNF2_N"/>
</dbReference>
<dbReference type="SMART" id="SM00487">
    <property type="entry name" value="DEXDc"/>
    <property type="match status" value="1"/>
</dbReference>
<keyword evidence="1" id="KW-0547">Nucleotide-binding</keyword>
<accession>A0A8H4TGB5</accession>
<evidence type="ECO:0000313" key="7">
    <source>
        <dbReference type="Proteomes" id="UP000622797"/>
    </source>
</evidence>
<dbReference type="EMBL" id="JABEXW010000730">
    <property type="protein sequence ID" value="KAF4957354.1"/>
    <property type="molecule type" value="Genomic_DNA"/>
</dbReference>
<feature type="domain" description="Helicase ATP-binding" evidence="5">
    <location>
        <begin position="354"/>
        <end position="429"/>
    </location>
</feature>
<keyword evidence="7" id="KW-1185">Reference proteome</keyword>
<reference evidence="6" key="1">
    <citation type="journal article" date="2020" name="BMC Genomics">
        <title>Correction to: Identification and distribution of gene clusters required for synthesis of sphingolipid metabolism inhibitors in diverse species of the filamentous fungus Fusarium.</title>
        <authorList>
            <person name="Kim H.S."/>
            <person name="Lohmar J.M."/>
            <person name="Busman M."/>
            <person name="Brown D.W."/>
            <person name="Naumann T.A."/>
            <person name="Divon H.H."/>
            <person name="Lysoe E."/>
            <person name="Uhlig S."/>
            <person name="Proctor R.H."/>
        </authorList>
    </citation>
    <scope>NUCLEOTIDE SEQUENCE</scope>
    <source>
        <strain evidence="6">NRRL 20472</strain>
    </source>
</reference>
<dbReference type="PANTHER" id="PTHR45626:SF22">
    <property type="entry name" value="DNA REPAIR PROTEIN RAD5"/>
    <property type="match status" value="1"/>
</dbReference>
<dbReference type="GO" id="GO:0016787">
    <property type="term" value="F:hydrolase activity"/>
    <property type="evidence" value="ECO:0007669"/>
    <property type="project" value="UniProtKB-KW"/>
</dbReference>
<dbReference type="SUPFAM" id="SSF52540">
    <property type="entry name" value="P-loop containing nucleoside triphosphate hydrolases"/>
    <property type="match status" value="1"/>
</dbReference>
<dbReference type="InterPro" id="IPR038718">
    <property type="entry name" value="SNF2-like_sf"/>
</dbReference>
<dbReference type="Gene3D" id="3.40.50.10810">
    <property type="entry name" value="Tandem AAA-ATPase domain"/>
    <property type="match status" value="2"/>
</dbReference>
<reference evidence="6" key="2">
    <citation type="submission" date="2020-05" db="EMBL/GenBank/DDBJ databases">
        <authorList>
            <person name="Kim H.-S."/>
            <person name="Proctor R.H."/>
            <person name="Brown D.W."/>
        </authorList>
    </citation>
    <scope>NUCLEOTIDE SEQUENCE</scope>
    <source>
        <strain evidence="6">NRRL 20472</strain>
    </source>
</reference>
<dbReference type="AlphaFoldDB" id="A0A8H4TGB5"/>
<sequence length="602" mass="66886">MDLYLLLNPDCADLPVISADRPLPKPFSVRPTNRPTTTSTTPCGDPSQTSSPRLSSEVGGEQDTSASPPSQTYPTGLNSSPRDIICFGMLNLPIIKILPGPQPFESVKVRQGGEIFSVISNGLRGSVRSRHAQLLELFRTEHMELDLRISSVGLSVNTCSVQCALQAILYGDRDLCDGLKEVLRSQNLFLQDPYGASRDVVYWNPQRYCNSPERRTSHFSSANEDQKAIEERISHVDLLSGFTSGSDLSETEPSSFVRTPLKPHQKQALSFMINRERGWNLETRGADLWSYKQNARLTTQEFVNNVSGASQYESPPDFRGGILADSMGSGKTLSMIALIAHDRVLVANRPGIVNTNTTLVIVPPSLLDNWRNELSRIVLDEAHYIKNPSRATTKAVGNIQSARRWAVTGTPIQNSPSDLQSILCFIGAHPYSDKAAFDNDINRKLMSGEEEEAVNRLKHLLSFLMLRRSNSIVLPVRSDFVQTVEFDAQELSAYRQAAEMTLSCIDTVLQPGHAKNGYINALQKINTLRRICNLGHLSYGVDSELPKDADYSGEAPWDQITAQKALDQFFTLGLSLNCVGCQQPMDNTTREHIEIFRPRYEL</sequence>
<gene>
    <name evidence="6" type="ORF">FSARC_11329</name>
</gene>
<dbReference type="GO" id="GO:0006281">
    <property type="term" value="P:DNA repair"/>
    <property type="evidence" value="ECO:0007669"/>
    <property type="project" value="TreeGrafter"/>
</dbReference>
<dbReference type="OrthoDB" id="448448at2759"/>
<evidence type="ECO:0000313" key="6">
    <source>
        <dbReference type="EMBL" id="KAF4957354.1"/>
    </source>
</evidence>
<dbReference type="InterPro" id="IPR050628">
    <property type="entry name" value="SNF2_RAD54_helicase_TF"/>
</dbReference>
<evidence type="ECO:0000259" key="5">
    <source>
        <dbReference type="PROSITE" id="PS51192"/>
    </source>
</evidence>
<dbReference type="InterPro" id="IPR014001">
    <property type="entry name" value="Helicase_ATP-bd"/>
</dbReference>
<comment type="caution">
    <text evidence="6">The sequence shown here is derived from an EMBL/GenBank/DDBJ whole genome shotgun (WGS) entry which is preliminary data.</text>
</comment>
<keyword evidence="3" id="KW-0067">ATP-binding</keyword>
<feature type="compositionally biased region" description="Polar residues" evidence="4">
    <location>
        <begin position="62"/>
        <end position="78"/>
    </location>
</feature>
<organism evidence="6 7">
    <name type="scientific">Fusarium sarcochroum</name>
    <dbReference type="NCBI Taxonomy" id="1208366"/>
    <lineage>
        <taxon>Eukaryota</taxon>
        <taxon>Fungi</taxon>
        <taxon>Dikarya</taxon>
        <taxon>Ascomycota</taxon>
        <taxon>Pezizomycotina</taxon>
        <taxon>Sordariomycetes</taxon>
        <taxon>Hypocreomycetidae</taxon>
        <taxon>Hypocreales</taxon>
        <taxon>Nectriaceae</taxon>
        <taxon>Fusarium</taxon>
        <taxon>Fusarium lateritium species complex</taxon>
    </lineage>
</organism>
<dbReference type="PANTHER" id="PTHR45626">
    <property type="entry name" value="TRANSCRIPTION TERMINATION FACTOR 2-RELATED"/>
    <property type="match status" value="1"/>
</dbReference>
<dbReference type="InterPro" id="IPR027417">
    <property type="entry name" value="P-loop_NTPase"/>
</dbReference>
<dbReference type="PROSITE" id="PS51192">
    <property type="entry name" value="HELICASE_ATP_BIND_1"/>
    <property type="match status" value="1"/>
</dbReference>
<dbReference type="GO" id="GO:0005634">
    <property type="term" value="C:nucleus"/>
    <property type="evidence" value="ECO:0007669"/>
    <property type="project" value="TreeGrafter"/>
</dbReference>
<dbReference type="Proteomes" id="UP000622797">
    <property type="component" value="Unassembled WGS sequence"/>
</dbReference>
<evidence type="ECO:0000256" key="2">
    <source>
        <dbReference type="ARBA" id="ARBA00022801"/>
    </source>
</evidence>
<evidence type="ECO:0000256" key="1">
    <source>
        <dbReference type="ARBA" id="ARBA00022741"/>
    </source>
</evidence>
<dbReference type="Pfam" id="PF00176">
    <property type="entry name" value="SNF2-rel_dom"/>
    <property type="match status" value="1"/>
</dbReference>
<keyword evidence="2" id="KW-0378">Hydrolase</keyword>
<evidence type="ECO:0000256" key="4">
    <source>
        <dbReference type="SAM" id="MobiDB-lite"/>
    </source>
</evidence>
<feature type="region of interest" description="Disordered" evidence="4">
    <location>
        <begin position="22"/>
        <end position="78"/>
    </location>
</feature>
<dbReference type="GO" id="GO:0008094">
    <property type="term" value="F:ATP-dependent activity, acting on DNA"/>
    <property type="evidence" value="ECO:0007669"/>
    <property type="project" value="TreeGrafter"/>
</dbReference>
<dbReference type="GO" id="GO:0005524">
    <property type="term" value="F:ATP binding"/>
    <property type="evidence" value="ECO:0007669"/>
    <property type="project" value="UniProtKB-KW"/>
</dbReference>